<protein>
    <submittedName>
        <fullName evidence="5">HxlR family transcriptional regulator</fullName>
    </submittedName>
</protein>
<dbReference type="InterPro" id="IPR036388">
    <property type="entry name" value="WH-like_DNA-bd_sf"/>
</dbReference>
<dbReference type="PANTHER" id="PTHR33204">
    <property type="entry name" value="TRANSCRIPTIONAL REGULATOR, MARR FAMILY"/>
    <property type="match status" value="1"/>
</dbReference>
<dbReference type="Pfam" id="PF01638">
    <property type="entry name" value="HxlR"/>
    <property type="match status" value="1"/>
</dbReference>
<sequence>MKPQDRYLPPEVCREVGSVLECIGDKWTILVMRTLDGGSLRFSELRRSISGVSQKMLTATLRALERDGFVTRTVTPTVPARVDYTMTDLGREVMVPLNALATWALRNQHRVSAARRSYDAKSARGK</sequence>
<evidence type="ECO:0000313" key="5">
    <source>
        <dbReference type="EMBL" id="KFA87006.1"/>
    </source>
</evidence>
<evidence type="ECO:0000313" key="6">
    <source>
        <dbReference type="Proteomes" id="UP000028547"/>
    </source>
</evidence>
<reference evidence="5 6" key="1">
    <citation type="submission" date="2014-07" db="EMBL/GenBank/DDBJ databases">
        <title>Draft Genome Sequence of Gephyronic Acid Producer, Cystobacter violaceus Strain Cb vi76.</title>
        <authorList>
            <person name="Stevens D.C."/>
            <person name="Young J."/>
            <person name="Carmichael R."/>
            <person name="Tan J."/>
            <person name="Taylor R.E."/>
        </authorList>
    </citation>
    <scope>NUCLEOTIDE SEQUENCE [LARGE SCALE GENOMIC DNA]</scope>
    <source>
        <strain evidence="5 6">Cb vi76</strain>
    </source>
</reference>
<evidence type="ECO:0000256" key="3">
    <source>
        <dbReference type="ARBA" id="ARBA00023163"/>
    </source>
</evidence>
<dbReference type="Proteomes" id="UP000028547">
    <property type="component" value="Unassembled WGS sequence"/>
</dbReference>
<dbReference type="GO" id="GO:0003677">
    <property type="term" value="F:DNA binding"/>
    <property type="evidence" value="ECO:0007669"/>
    <property type="project" value="UniProtKB-KW"/>
</dbReference>
<accession>A0A084SEX1</accession>
<organism evidence="5 6">
    <name type="scientific">Archangium violaceum Cb vi76</name>
    <dbReference type="NCBI Taxonomy" id="1406225"/>
    <lineage>
        <taxon>Bacteria</taxon>
        <taxon>Pseudomonadati</taxon>
        <taxon>Myxococcota</taxon>
        <taxon>Myxococcia</taxon>
        <taxon>Myxococcales</taxon>
        <taxon>Cystobacterineae</taxon>
        <taxon>Archangiaceae</taxon>
        <taxon>Archangium</taxon>
    </lineage>
</organism>
<dbReference type="PANTHER" id="PTHR33204:SF39">
    <property type="entry name" value="TRANSCRIPTIONAL REGULATORY PROTEIN"/>
    <property type="match status" value="1"/>
</dbReference>
<comment type="caution">
    <text evidence="5">The sequence shown here is derived from an EMBL/GenBank/DDBJ whole genome shotgun (WGS) entry which is preliminary data.</text>
</comment>
<keyword evidence="3" id="KW-0804">Transcription</keyword>
<evidence type="ECO:0000259" key="4">
    <source>
        <dbReference type="PROSITE" id="PS51118"/>
    </source>
</evidence>
<keyword evidence="2" id="KW-0238">DNA-binding</keyword>
<dbReference type="EMBL" id="JPMI01000407">
    <property type="protein sequence ID" value="KFA87006.1"/>
    <property type="molecule type" value="Genomic_DNA"/>
</dbReference>
<keyword evidence="1" id="KW-0805">Transcription regulation</keyword>
<dbReference type="PROSITE" id="PS51118">
    <property type="entry name" value="HTH_HXLR"/>
    <property type="match status" value="1"/>
</dbReference>
<gene>
    <name evidence="5" type="ORF">Q664_50715</name>
</gene>
<dbReference type="AlphaFoldDB" id="A0A084SEX1"/>
<proteinExistence type="predicted"/>
<dbReference type="InterPro" id="IPR002577">
    <property type="entry name" value="HTH_HxlR"/>
</dbReference>
<evidence type="ECO:0000256" key="2">
    <source>
        <dbReference type="ARBA" id="ARBA00023125"/>
    </source>
</evidence>
<dbReference type="Gene3D" id="1.10.10.10">
    <property type="entry name" value="Winged helix-like DNA-binding domain superfamily/Winged helix DNA-binding domain"/>
    <property type="match status" value="1"/>
</dbReference>
<feature type="domain" description="HTH hxlR-type" evidence="4">
    <location>
        <begin position="13"/>
        <end position="112"/>
    </location>
</feature>
<dbReference type="InterPro" id="IPR036390">
    <property type="entry name" value="WH_DNA-bd_sf"/>
</dbReference>
<evidence type="ECO:0000256" key="1">
    <source>
        <dbReference type="ARBA" id="ARBA00023015"/>
    </source>
</evidence>
<dbReference type="SUPFAM" id="SSF46785">
    <property type="entry name" value="Winged helix' DNA-binding domain"/>
    <property type="match status" value="1"/>
</dbReference>
<name>A0A084SEX1_9BACT</name>
<dbReference type="RefSeq" id="WP_047859541.1">
    <property type="nucleotide sequence ID" value="NZ_JPMI01000407.1"/>
</dbReference>